<dbReference type="InterPro" id="IPR003130">
    <property type="entry name" value="GED"/>
</dbReference>
<evidence type="ECO:0000256" key="2">
    <source>
        <dbReference type="ARBA" id="ARBA00023134"/>
    </source>
</evidence>
<dbReference type="RefSeq" id="XP_047776172.1">
    <property type="nucleotide sequence ID" value="XM_047921712.1"/>
</dbReference>
<keyword evidence="5" id="KW-0378">Hydrolase</keyword>
<dbReference type="Pfam" id="PF01031">
    <property type="entry name" value="Dynamin_M"/>
    <property type="match status" value="1"/>
</dbReference>
<gene>
    <name evidence="5" type="ORF">C8Q71DRAFT_725659</name>
</gene>
<dbReference type="Gene3D" id="1.20.120.1240">
    <property type="entry name" value="Dynamin, middle domain"/>
    <property type="match status" value="1"/>
</dbReference>
<evidence type="ECO:0000313" key="5">
    <source>
        <dbReference type="EMBL" id="KAH9833432.1"/>
    </source>
</evidence>
<dbReference type="InterPro" id="IPR000375">
    <property type="entry name" value="Dynamin_stalk"/>
</dbReference>
<keyword evidence="6" id="KW-1185">Reference proteome</keyword>
<sequence>MFERSSVYEEARSGDLGDVDTSGYSATRRQLLDIANSLRGTGVSMDIEVPIIAVIGSQSTGKSTLLESICKITLPRASGTCTRCPTECRLSRSSDPWRCTVSLRFMKDRRGNPDFRTVPFGNPITNSEEVAERIHRAQHAILNPSTQASFFLSGGEPSTPETTFSSNCVSLEISGPDIVDLYFVDLPGLIVSAGSGSTSTDIELVRQLVTEYAEKEDCIMLVTVTCETEFENQGAYQLARTFDPTGRRTIGVLTKPDRIGRGEEERWIHLLKNELPSLALANGWFSVKQPDNVELKKGITRQQAQQQEKDFFANTRPWNQLPPDFRQRLGTPNLMERCSDVLCRLIAKRLPEIQAMIQEKLRTAENQLEELPQEPADPVSEVNRLISELCSTLSRYVEGTPGADGLLQMIRPKKTDFMYAIRTTAPDFRPYEKSGGDGLLSGPLSLPNFLVNEEEPSLPQNDSFAIYIDEVKEVADTSVTRELPDHIPFIATELFIRRAVSLWRTPAMHLFDYVENVMNTRIAEFIHAQCKDYPELDYQVSTVVSDFMNCRSEATKERIRWLLDLEERPRIVNDYQYRDYRTKFLRWYKSHRSQFHNIPLLHKLQQHIPDAASGLDEKLRIVAEAFGALDDSLREFSPVNLVKVLRTDPYDSALDIMASVRAYFQIAYKRFVDNVPNAIDHELVLGLNRGHALEMVLRKELGLSGPNVEHLCADYLREDEDTAVRRADSMNSIERLKRAKGELTRVRM</sequence>
<keyword evidence="2" id="KW-0342">GTP-binding</keyword>
<dbReference type="EMBL" id="JADCUA010000018">
    <property type="protein sequence ID" value="KAH9833432.1"/>
    <property type="molecule type" value="Genomic_DNA"/>
</dbReference>
<dbReference type="PROSITE" id="PS51388">
    <property type="entry name" value="GED"/>
    <property type="match status" value="1"/>
</dbReference>
<dbReference type="InterPro" id="IPR020850">
    <property type="entry name" value="GED_dom"/>
</dbReference>
<organism evidence="5 6">
    <name type="scientific">Rhodofomes roseus</name>
    <dbReference type="NCBI Taxonomy" id="34475"/>
    <lineage>
        <taxon>Eukaryota</taxon>
        <taxon>Fungi</taxon>
        <taxon>Dikarya</taxon>
        <taxon>Basidiomycota</taxon>
        <taxon>Agaricomycotina</taxon>
        <taxon>Agaricomycetes</taxon>
        <taxon>Polyporales</taxon>
        <taxon>Rhodofomes</taxon>
    </lineage>
</organism>
<dbReference type="Pfam" id="PF02212">
    <property type="entry name" value="GED"/>
    <property type="match status" value="1"/>
</dbReference>
<dbReference type="GeneID" id="72002444"/>
<protein>
    <submittedName>
        <fullName evidence="5">P-loop containing nucleoside triphosphate hydrolase protein</fullName>
    </submittedName>
</protein>
<comment type="caution">
    <text evidence="5">The sequence shown here is derived from an EMBL/GenBank/DDBJ whole genome shotgun (WGS) entry which is preliminary data.</text>
</comment>
<dbReference type="InterPro" id="IPR030381">
    <property type="entry name" value="G_DYNAMIN_dom"/>
</dbReference>
<dbReference type="Proteomes" id="UP000814176">
    <property type="component" value="Unassembled WGS sequence"/>
</dbReference>
<dbReference type="GO" id="GO:0016787">
    <property type="term" value="F:hydrolase activity"/>
    <property type="evidence" value="ECO:0007669"/>
    <property type="project" value="UniProtKB-KW"/>
</dbReference>
<proteinExistence type="predicted"/>
<dbReference type="InterPro" id="IPR045063">
    <property type="entry name" value="Dynamin_N"/>
</dbReference>
<evidence type="ECO:0000256" key="1">
    <source>
        <dbReference type="ARBA" id="ARBA00022741"/>
    </source>
</evidence>
<dbReference type="CDD" id="cd08771">
    <property type="entry name" value="DLP_1"/>
    <property type="match status" value="1"/>
</dbReference>
<dbReference type="PANTHER" id="PTHR11566:SF21">
    <property type="entry name" value="DYNAMIN RELATED PROTEIN 1, ISOFORM A"/>
    <property type="match status" value="1"/>
</dbReference>
<dbReference type="InterPro" id="IPR001401">
    <property type="entry name" value="Dynamin_GTPase"/>
</dbReference>
<keyword evidence="1" id="KW-0547">Nucleotide-binding</keyword>
<evidence type="ECO:0000259" key="3">
    <source>
        <dbReference type="PROSITE" id="PS51388"/>
    </source>
</evidence>
<accession>A0ABQ8K806</accession>
<name>A0ABQ8K806_9APHY</name>
<dbReference type="SUPFAM" id="SSF52540">
    <property type="entry name" value="P-loop containing nucleoside triphosphate hydrolases"/>
    <property type="match status" value="1"/>
</dbReference>
<dbReference type="InterPro" id="IPR027417">
    <property type="entry name" value="P-loop_NTPase"/>
</dbReference>
<dbReference type="SMART" id="SM00053">
    <property type="entry name" value="DYNc"/>
    <property type="match status" value="1"/>
</dbReference>
<feature type="domain" description="Dynamin-type G" evidence="4">
    <location>
        <begin position="46"/>
        <end position="351"/>
    </location>
</feature>
<dbReference type="Pfam" id="PF00350">
    <property type="entry name" value="Dynamin_N"/>
    <property type="match status" value="1"/>
</dbReference>
<evidence type="ECO:0000313" key="6">
    <source>
        <dbReference type="Proteomes" id="UP000814176"/>
    </source>
</evidence>
<feature type="domain" description="GED" evidence="3">
    <location>
        <begin position="653"/>
        <end position="748"/>
    </location>
</feature>
<dbReference type="Gene3D" id="3.40.50.300">
    <property type="entry name" value="P-loop containing nucleotide triphosphate hydrolases"/>
    <property type="match status" value="1"/>
</dbReference>
<evidence type="ECO:0000259" key="4">
    <source>
        <dbReference type="PROSITE" id="PS51718"/>
    </source>
</evidence>
<dbReference type="InterPro" id="IPR022812">
    <property type="entry name" value="Dynamin"/>
</dbReference>
<dbReference type="PROSITE" id="PS51718">
    <property type="entry name" value="G_DYNAMIN_2"/>
    <property type="match status" value="1"/>
</dbReference>
<reference evidence="5 6" key="1">
    <citation type="journal article" date="2021" name="Environ. Microbiol.">
        <title>Gene family expansions and transcriptome signatures uncover fungal adaptations to wood decay.</title>
        <authorList>
            <person name="Hage H."/>
            <person name="Miyauchi S."/>
            <person name="Viragh M."/>
            <person name="Drula E."/>
            <person name="Min B."/>
            <person name="Chaduli D."/>
            <person name="Navarro D."/>
            <person name="Favel A."/>
            <person name="Norest M."/>
            <person name="Lesage-Meessen L."/>
            <person name="Balint B."/>
            <person name="Merenyi Z."/>
            <person name="de Eugenio L."/>
            <person name="Morin E."/>
            <person name="Martinez A.T."/>
            <person name="Baldrian P."/>
            <person name="Stursova M."/>
            <person name="Martinez M.J."/>
            <person name="Novotny C."/>
            <person name="Magnuson J.K."/>
            <person name="Spatafora J.W."/>
            <person name="Maurice S."/>
            <person name="Pangilinan J."/>
            <person name="Andreopoulos W."/>
            <person name="LaButti K."/>
            <person name="Hundley H."/>
            <person name="Na H."/>
            <person name="Kuo A."/>
            <person name="Barry K."/>
            <person name="Lipzen A."/>
            <person name="Henrissat B."/>
            <person name="Riley R."/>
            <person name="Ahrendt S."/>
            <person name="Nagy L.G."/>
            <person name="Grigoriev I.V."/>
            <person name="Martin F."/>
            <person name="Rosso M.N."/>
        </authorList>
    </citation>
    <scope>NUCLEOTIDE SEQUENCE [LARGE SCALE GENOMIC DNA]</scope>
    <source>
        <strain evidence="5 6">CIRM-BRFM 1785</strain>
    </source>
</reference>
<dbReference type="PANTHER" id="PTHR11566">
    <property type="entry name" value="DYNAMIN"/>
    <property type="match status" value="1"/>
</dbReference>
<dbReference type="PRINTS" id="PR00195">
    <property type="entry name" value="DYNAMIN"/>
</dbReference>